<gene>
    <name evidence="3" type="ORF">HNR21_000899</name>
</gene>
<organism evidence="3 4">
    <name type="scientific">Thermomonospora cellulosilytica</name>
    <dbReference type="NCBI Taxonomy" id="1411118"/>
    <lineage>
        <taxon>Bacteria</taxon>
        <taxon>Bacillati</taxon>
        <taxon>Actinomycetota</taxon>
        <taxon>Actinomycetes</taxon>
        <taxon>Streptosporangiales</taxon>
        <taxon>Thermomonosporaceae</taxon>
        <taxon>Thermomonospora</taxon>
    </lineage>
</organism>
<keyword evidence="1" id="KW-0175">Coiled coil</keyword>
<accession>A0A7W3MUE9</accession>
<sequence length="190" mass="20129">MSDDTTTTPAAPAEKTFTQAELDRIVAERLRREREKYADYDDLKARAQAADASKSELQKLAERVEAAEKRAADMEAKALRAEVAQAKGLTPAQAKRLTGTTREELEADADELLEVFGGRKDSGGKDGGTDTGADKDDPEPDSGKGEGDAGAALFGRPKEVLVSGAAPDREPGKSADELADEVLKKARGGL</sequence>
<dbReference type="AlphaFoldDB" id="A0A7W3MUE9"/>
<dbReference type="Pfam" id="PF14265">
    <property type="entry name" value="DUF4355"/>
    <property type="match status" value="1"/>
</dbReference>
<feature type="coiled-coil region" evidence="1">
    <location>
        <begin position="30"/>
        <end position="84"/>
    </location>
</feature>
<protein>
    <recommendedName>
        <fullName evidence="5">Scaffolding protein</fullName>
    </recommendedName>
</protein>
<feature type="compositionally biased region" description="Basic and acidic residues" evidence="2">
    <location>
        <begin position="167"/>
        <end position="184"/>
    </location>
</feature>
<evidence type="ECO:0008006" key="5">
    <source>
        <dbReference type="Google" id="ProtNLM"/>
    </source>
</evidence>
<keyword evidence="4" id="KW-1185">Reference proteome</keyword>
<name>A0A7W3MUE9_9ACTN</name>
<proteinExistence type="predicted"/>
<evidence type="ECO:0000256" key="1">
    <source>
        <dbReference type="SAM" id="Coils"/>
    </source>
</evidence>
<feature type="region of interest" description="Disordered" evidence="2">
    <location>
        <begin position="85"/>
        <end position="190"/>
    </location>
</feature>
<feature type="compositionally biased region" description="Basic and acidic residues" evidence="2">
    <location>
        <begin position="117"/>
        <end position="147"/>
    </location>
</feature>
<evidence type="ECO:0000313" key="3">
    <source>
        <dbReference type="EMBL" id="MBA9002017.1"/>
    </source>
</evidence>
<dbReference type="Proteomes" id="UP000539313">
    <property type="component" value="Unassembled WGS sequence"/>
</dbReference>
<evidence type="ECO:0000313" key="4">
    <source>
        <dbReference type="Proteomes" id="UP000539313"/>
    </source>
</evidence>
<reference evidence="3 4" key="1">
    <citation type="submission" date="2020-08" db="EMBL/GenBank/DDBJ databases">
        <title>Sequencing the genomes of 1000 actinobacteria strains.</title>
        <authorList>
            <person name="Klenk H.-P."/>
        </authorList>
    </citation>
    <scope>NUCLEOTIDE SEQUENCE [LARGE SCALE GENOMIC DNA]</scope>
    <source>
        <strain evidence="3 4">DSM 45823</strain>
    </source>
</reference>
<evidence type="ECO:0000256" key="2">
    <source>
        <dbReference type="SAM" id="MobiDB-lite"/>
    </source>
</evidence>
<dbReference type="InterPro" id="IPR025580">
    <property type="entry name" value="Gp46"/>
</dbReference>
<dbReference type="RefSeq" id="WP_182704180.1">
    <property type="nucleotide sequence ID" value="NZ_JACJII010000001.1"/>
</dbReference>
<dbReference type="EMBL" id="JACJII010000001">
    <property type="protein sequence ID" value="MBA9002017.1"/>
    <property type="molecule type" value="Genomic_DNA"/>
</dbReference>
<comment type="caution">
    <text evidence="3">The sequence shown here is derived from an EMBL/GenBank/DDBJ whole genome shotgun (WGS) entry which is preliminary data.</text>
</comment>